<dbReference type="PROSITE" id="PS51792">
    <property type="entry name" value="YIPPEE"/>
    <property type="match status" value="1"/>
</dbReference>
<feature type="domain" description="Yippee" evidence="1">
    <location>
        <begin position="1"/>
        <end position="47"/>
    </location>
</feature>
<protein>
    <recommendedName>
        <fullName evidence="1">Yippee domain-containing protein</fullName>
    </recommendedName>
</protein>
<dbReference type="InterPro" id="IPR039058">
    <property type="entry name" value="Yippee_fam"/>
</dbReference>
<name>A0A3P6CFA2_BRAOL</name>
<gene>
    <name evidence="2" type="ORF">BOLC4T26760H</name>
</gene>
<organism evidence="2">
    <name type="scientific">Brassica oleracea</name>
    <name type="common">Wild cabbage</name>
    <dbReference type="NCBI Taxonomy" id="3712"/>
    <lineage>
        <taxon>Eukaryota</taxon>
        <taxon>Viridiplantae</taxon>
        <taxon>Streptophyta</taxon>
        <taxon>Embryophyta</taxon>
        <taxon>Tracheophyta</taxon>
        <taxon>Spermatophyta</taxon>
        <taxon>Magnoliopsida</taxon>
        <taxon>eudicotyledons</taxon>
        <taxon>Gunneridae</taxon>
        <taxon>Pentapetalae</taxon>
        <taxon>rosids</taxon>
        <taxon>malvids</taxon>
        <taxon>Brassicales</taxon>
        <taxon>Brassicaceae</taxon>
        <taxon>Brassiceae</taxon>
        <taxon>Brassica</taxon>
    </lineage>
</organism>
<dbReference type="AlphaFoldDB" id="A0A3P6CFA2"/>
<accession>A0A3P6CFA2</accession>
<dbReference type="InterPro" id="IPR034751">
    <property type="entry name" value="Yippee"/>
</dbReference>
<dbReference type="PANTHER" id="PTHR13848">
    <property type="entry name" value="PROTEIN YIPPEE-LIKE CG15309-RELATED"/>
    <property type="match status" value="1"/>
</dbReference>
<evidence type="ECO:0000313" key="2">
    <source>
        <dbReference type="EMBL" id="VDD12658.1"/>
    </source>
</evidence>
<sequence length="47" mass="5466">MGPLEERMMLSGMHTVANIFCCCCGQNESAHEKDQKYKEGKFVLERW</sequence>
<evidence type="ECO:0000259" key="1">
    <source>
        <dbReference type="PROSITE" id="PS51792"/>
    </source>
</evidence>
<dbReference type="EMBL" id="LR031873">
    <property type="protein sequence ID" value="VDD12658.1"/>
    <property type="molecule type" value="Genomic_DNA"/>
</dbReference>
<reference evidence="2" key="1">
    <citation type="submission" date="2018-11" db="EMBL/GenBank/DDBJ databases">
        <authorList>
            <consortium name="Genoscope - CEA"/>
            <person name="William W."/>
        </authorList>
    </citation>
    <scope>NUCLEOTIDE SEQUENCE</scope>
</reference>
<proteinExistence type="predicted"/>